<dbReference type="InterPro" id="IPR003107">
    <property type="entry name" value="HAT"/>
</dbReference>
<evidence type="ECO:0000256" key="4">
    <source>
        <dbReference type="SAM" id="MobiDB-lite"/>
    </source>
</evidence>
<dbReference type="GO" id="GO:0003729">
    <property type="term" value="F:mRNA binding"/>
    <property type="evidence" value="ECO:0007669"/>
    <property type="project" value="TreeGrafter"/>
</dbReference>
<dbReference type="EMBL" id="LNIX01000002">
    <property type="protein sequence ID" value="OXA60580.1"/>
    <property type="molecule type" value="Genomic_DNA"/>
</dbReference>
<evidence type="ECO:0000256" key="3">
    <source>
        <dbReference type="ARBA" id="ARBA00023242"/>
    </source>
</evidence>
<keyword evidence="3" id="KW-0539">Nucleus</keyword>
<evidence type="ECO:0000256" key="1">
    <source>
        <dbReference type="ARBA" id="ARBA00004123"/>
    </source>
</evidence>
<dbReference type="Proteomes" id="UP000198287">
    <property type="component" value="Unassembled WGS sequence"/>
</dbReference>
<evidence type="ECO:0000313" key="6">
    <source>
        <dbReference type="EMBL" id="OXA60580.1"/>
    </source>
</evidence>
<sequence length="760" mass="87916">MHFSNETVQKAYLATEENPFDMDAWNVLLRELQTRKIEDVRPLFEKLAKIFPTTGRFWKMYIEQEMKARLYDKVEKLFTRCLIKVLNIDLWRLYLQYIRESKAALPTYKEKMAQSYDFALDKIGMDIQSFSIWNDYANFLKSVEASGSYAENQRISAVRKVYQKAVMTPMISVETLWKDYITFEQGINPIIAEKMSMERSRDYMNARRVAKEHEAITRGLNRSFPSVPPTGSPEEVRQVALWKKYIAWEKNNPLRTEDLTLLARRVMFAYDQCLLCLSHHPDVWYEAALFLENISKLMNEKGDAVSAKKFSDQAADVYENAITGVLGKNMLLYFTYADFEETRVKYEKVHTIYQRLLDIEDIDPTLVYIQYMKFARRAEGIKLKSYFILFQFPCTVCVAVVSTSLRIKNARAIFKKAREDPRSKYPIYVAASLMEYYCSKDHNIAFRIFELGLKKFPAEQDYIMCYVDYLSHLNEDNNTRVLFERVLTSGNLSPEKSVDIWNKFLEFESNIGDLSSIVKTEKRRSNVLNQLKEFEGKETAQIVDRYRFLDLFPCTTAELRSIGYTEVLSFSSSFKAQLPQFNVPDAAEAEEDVEDKTSRPDFSQMIPFKPKLNAYPGEHIIPGGSFPMPPAAAHLNTLLPPPMYFHGPFVGVEKLMDIFARLQLPEDVPTANGEGCEPSQFDLAKSVHWVVNSENENHHNNNHHQGHQNNMRGGGGRRGAKRRIGMGGGAQNHHDSEDEDSAVAPPLNDLYRVRQQKRHK</sequence>
<dbReference type="GO" id="GO:0031124">
    <property type="term" value="P:mRNA 3'-end processing"/>
    <property type="evidence" value="ECO:0007669"/>
    <property type="project" value="InterPro"/>
</dbReference>
<keyword evidence="2" id="KW-0677">Repeat</keyword>
<reference evidence="6 7" key="1">
    <citation type="submission" date="2015-12" db="EMBL/GenBank/DDBJ databases">
        <title>The genome of Folsomia candida.</title>
        <authorList>
            <person name="Faddeeva A."/>
            <person name="Derks M.F."/>
            <person name="Anvar Y."/>
            <person name="Smit S."/>
            <person name="Van Straalen N."/>
            <person name="Roelofs D."/>
        </authorList>
    </citation>
    <scope>NUCLEOTIDE SEQUENCE [LARGE SCALE GENOMIC DNA]</scope>
    <source>
        <strain evidence="6 7">VU population</strain>
        <tissue evidence="6">Whole body</tissue>
    </source>
</reference>
<dbReference type="Gene3D" id="1.25.40.1040">
    <property type="match status" value="1"/>
</dbReference>
<dbReference type="GO" id="GO:0005634">
    <property type="term" value="C:nucleus"/>
    <property type="evidence" value="ECO:0007669"/>
    <property type="project" value="UniProtKB-SubCell"/>
</dbReference>
<gene>
    <name evidence="6" type="ORF">Fcan01_06225</name>
</gene>
<dbReference type="SUPFAM" id="SSF48452">
    <property type="entry name" value="TPR-like"/>
    <property type="match status" value="1"/>
</dbReference>
<dbReference type="AlphaFoldDB" id="A0A226ETM0"/>
<evidence type="ECO:0000313" key="7">
    <source>
        <dbReference type="Proteomes" id="UP000198287"/>
    </source>
</evidence>
<dbReference type="FunFam" id="1.25.40.1040:FF:000002">
    <property type="entry name" value="Cleavage stimulation factor subunit 3"/>
    <property type="match status" value="1"/>
</dbReference>
<dbReference type="OMA" id="CFRGPFV"/>
<feature type="domain" description="Suppressor of forked" evidence="5">
    <location>
        <begin position="9"/>
        <end position="559"/>
    </location>
</feature>
<proteinExistence type="predicted"/>
<dbReference type="InterPro" id="IPR008847">
    <property type="entry name" value="Suf"/>
</dbReference>
<organism evidence="6 7">
    <name type="scientific">Folsomia candida</name>
    <name type="common">Springtail</name>
    <dbReference type="NCBI Taxonomy" id="158441"/>
    <lineage>
        <taxon>Eukaryota</taxon>
        <taxon>Metazoa</taxon>
        <taxon>Ecdysozoa</taxon>
        <taxon>Arthropoda</taxon>
        <taxon>Hexapoda</taxon>
        <taxon>Collembola</taxon>
        <taxon>Entomobryomorpha</taxon>
        <taxon>Isotomoidea</taxon>
        <taxon>Isotomidae</taxon>
        <taxon>Proisotominae</taxon>
        <taxon>Folsomia</taxon>
    </lineage>
</organism>
<evidence type="ECO:0000259" key="5">
    <source>
        <dbReference type="Pfam" id="PF05843"/>
    </source>
</evidence>
<comment type="subcellular location">
    <subcellularLocation>
        <location evidence="1">Nucleus</location>
    </subcellularLocation>
</comment>
<dbReference type="InterPro" id="IPR011990">
    <property type="entry name" value="TPR-like_helical_dom_sf"/>
</dbReference>
<feature type="region of interest" description="Disordered" evidence="4">
    <location>
        <begin position="696"/>
        <end position="760"/>
    </location>
</feature>
<dbReference type="PANTHER" id="PTHR19980">
    <property type="entry name" value="RNA CLEAVAGE STIMULATION FACTOR"/>
    <property type="match status" value="1"/>
</dbReference>
<dbReference type="Pfam" id="PF05843">
    <property type="entry name" value="Suf"/>
    <property type="match status" value="1"/>
</dbReference>
<comment type="caution">
    <text evidence="6">The sequence shown here is derived from an EMBL/GenBank/DDBJ whole genome shotgun (WGS) entry which is preliminary data.</text>
</comment>
<protein>
    <submittedName>
        <fullName evidence="6">Protein suppressor of forked</fullName>
    </submittedName>
</protein>
<dbReference type="STRING" id="158441.A0A226ETM0"/>
<name>A0A226ETM0_FOLCA</name>
<dbReference type="OrthoDB" id="26282at2759"/>
<accession>A0A226ETM0</accession>
<keyword evidence="7" id="KW-1185">Reference proteome</keyword>
<dbReference type="PANTHER" id="PTHR19980:SF0">
    <property type="entry name" value="CLEAVAGE STIMULATION FACTOR SUBUNIT 3"/>
    <property type="match status" value="1"/>
</dbReference>
<dbReference type="SMART" id="SM00386">
    <property type="entry name" value="HAT"/>
    <property type="match status" value="11"/>
</dbReference>
<dbReference type="InterPro" id="IPR045243">
    <property type="entry name" value="Rna14-like"/>
</dbReference>
<evidence type="ECO:0000256" key="2">
    <source>
        <dbReference type="ARBA" id="ARBA00022737"/>
    </source>
</evidence>